<proteinExistence type="predicted"/>
<name>A0A0R3PMN9_ANGCS</name>
<evidence type="ECO:0000313" key="2">
    <source>
        <dbReference type="Proteomes" id="UP000267027"/>
    </source>
</evidence>
<organism evidence="3">
    <name type="scientific">Angiostrongylus costaricensis</name>
    <name type="common">Nematode worm</name>
    <dbReference type="NCBI Taxonomy" id="334426"/>
    <lineage>
        <taxon>Eukaryota</taxon>
        <taxon>Metazoa</taxon>
        <taxon>Ecdysozoa</taxon>
        <taxon>Nematoda</taxon>
        <taxon>Chromadorea</taxon>
        <taxon>Rhabditida</taxon>
        <taxon>Rhabditina</taxon>
        <taxon>Rhabditomorpha</taxon>
        <taxon>Strongyloidea</taxon>
        <taxon>Metastrongylidae</taxon>
        <taxon>Angiostrongylus</taxon>
    </lineage>
</organism>
<evidence type="ECO:0000313" key="3">
    <source>
        <dbReference type="WBParaSite" id="ACOC_0000618801-mRNA-1"/>
    </source>
</evidence>
<evidence type="ECO:0000313" key="1">
    <source>
        <dbReference type="EMBL" id="VDM57774.1"/>
    </source>
</evidence>
<protein>
    <submittedName>
        <fullName evidence="3">Protein kinase domain-containing protein</fullName>
    </submittedName>
</protein>
<accession>A0A0R3PMN9</accession>
<dbReference type="OrthoDB" id="192887at2759"/>
<dbReference type="WBParaSite" id="ACOC_0000618801-mRNA-1">
    <property type="protein sequence ID" value="ACOC_0000618801-mRNA-1"/>
    <property type="gene ID" value="ACOC_0000618801"/>
</dbReference>
<sequence length="103" mass="11725">MKSIPRISVVEALDHPYVQDCRDPEGEPVADHQVGIDAEEESATLLDDWRELIWKEIQNFRLCSRSGNYLNENPTRDSGVGKEPSQFLTKDDVDDDVVVRIVL</sequence>
<dbReference type="EMBL" id="UYYA01003926">
    <property type="protein sequence ID" value="VDM57774.1"/>
    <property type="molecule type" value="Genomic_DNA"/>
</dbReference>
<dbReference type="Proteomes" id="UP000267027">
    <property type="component" value="Unassembled WGS sequence"/>
</dbReference>
<keyword evidence="2" id="KW-1185">Reference proteome</keyword>
<dbReference type="Gene3D" id="3.30.200.20">
    <property type="entry name" value="Phosphorylase Kinase, domain 1"/>
    <property type="match status" value="1"/>
</dbReference>
<reference evidence="1 2" key="2">
    <citation type="submission" date="2018-11" db="EMBL/GenBank/DDBJ databases">
        <authorList>
            <consortium name="Pathogen Informatics"/>
        </authorList>
    </citation>
    <scope>NUCLEOTIDE SEQUENCE [LARGE SCALE GENOMIC DNA]</scope>
    <source>
        <strain evidence="1 2">Costa Rica</strain>
    </source>
</reference>
<dbReference type="STRING" id="334426.A0A0R3PMN9"/>
<gene>
    <name evidence="1" type="ORF">ACOC_LOCUS6189</name>
</gene>
<reference evidence="3" key="1">
    <citation type="submission" date="2017-02" db="UniProtKB">
        <authorList>
            <consortium name="WormBaseParasite"/>
        </authorList>
    </citation>
    <scope>IDENTIFICATION</scope>
</reference>
<dbReference type="Gene3D" id="1.10.510.10">
    <property type="entry name" value="Transferase(Phosphotransferase) domain 1"/>
    <property type="match status" value="1"/>
</dbReference>
<dbReference type="AlphaFoldDB" id="A0A0R3PMN9"/>